<reference evidence="1 2" key="1">
    <citation type="journal article" date="2015" name="Genome Biol. Evol.">
        <title>Phylogenomic analyses indicate that early fungi evolved digesting cell walls of algal ancestors of land plants.</title>
        <authorList>
            <person name="Chang Y."/>
            <person name="Wang S."/>
            <person name="Sekimoto S."/>
            <person name="Aerts A.L."/>
            <person name="Choi C."/>
            <person name="Clum A."/>
            <person name="LaButti K.M."/>
            <person name="Lindquist E.A."/>
            <person name="Yee Ngan C."/>
            <person name="Ohm R.A."/>
            <person name="Salamov A.A."/>
            <person name="Grigoriev I.V."/>
            <person name="Spatafora J.W."/>
            <person name="Berbee M.L."/>
        </authorList>
    </citation>
    <scope>NUCLEOTIDE SEQUENCE [LARGE SCALE GENOMIC DNA]</scope>
    <source>
        <strain evidence="1 2">NRRL 28638</strain>
    </source>
</reference>
<protein>
    <submittedName>
        <fullName evidence="1">Uncharacterized protein</fullName>
    </submittedName>
</protein>
<sequence>MSSRSMNPLMRLLSTPLMPGILRQSVAEEAAYLLLKNLLIQYKYRQACQFKKQLVKLTPLKRKKTLKYWKEIDAFKTCLNGFYVERSQIKVLALSQES</sequence>
<gene>
    <name evidence="1" type="ORF">CONCODRAFT_7373</name>
</gene>
<evidence type="ECO:0000313" key="1">
    <source>
        <dbReference type="EMBL" id="KXN70131.1"/>
    </source>
</evidence>
<name>A0A137P5D2_CONC2</name>
<organism evidence="1 2">
    <name type="scientific">Conidiobolus coronatus (strain ATCC 28846 / CBS 209.66 / NRRL 28638)</name>
    <name type="common">Delacroixia coronata</name>
    <dbReference type="NCBI Taxonomy" id="796925"/>
    <lineage>
        <taxon>Eukaryota</taxon>
        <taxon>Fungi</taxon>
        <taxon>Fungi incertae sedis</taxon>
        <taxon>Zoopagomycota</taxon>
        <taxon>Entomophthoromycotina</taxon>
        <taxon>Entomophthoromycetes</taxon>
        <taxon>Entomophthorales</taxon>
        <taxon>Ancylistaceae</taxon>
        <taxon>Conidiobolus</taxon>
    </lineage>
</organism>
<evidence type="ECO:0000313" key="2">
    <source>
        <dbReference type="Proteomes" id="UP000070444"/>
    </source>
</evidence>
<accession>A0A137P5D2</accession>
<keyword evidence="2" id="KW-1185">Reference proteome</keyword>
<dbReference type="EMBL" id="KQ964512">
    <property type="protein sequence ID" value="KXN70131.1"/>
    <property type="molecule type" value="Genomic_DNA"/>
</dbReference>
<dbReference type="AlphaFoldDB" id="A0A137P5D2"/>
<dbReference type="Proteomes" id="UP000070444">
    <property type="component" value="Unassembled WGS sequence"/>
</dbReference>
<proteinExistence type="predicted"/>